<keyword evidence="3" id="KW-1185">Reference proteome</keyword>
<dbReference type="EMBL" id="KV744998">
    <property type="protein sequence ID" value="OCK79578.1"/>
    <property type="molecule type" value="Genomic_DNA"/>
</dbReference>
<dbReference type="SUPFAM" id="SSF53474">
    <property type="entry name" value="alpha/beta-Hydrolases"/>
    <property type="match status" value="1"/>
</dbReference>
<name>A0A8E2JEJ9_9PEZI</name>
<gene>
    <name evidence="2" type="ORF">K432DRAFT_393790</name>
</gene>
<dbReference type="InterPro" id="IPR029058">
    <property type="entry name" value="AB_hydrolase_fold"/>
</dbReference>
<evidence type="ECO:0000313" key="3">
    <source>
        <dbReference type="Proteomes" id="UP000250266"/>
    </source>
</evidence>
<dbReference type="OrthoDB" id="10260961at2759"/>
<feature type="region of interest" description="Disordered" evidence="1">
    <location>
        <begin position="234"/>
        <end position="276"/>
    </location>
</feature>
<dbReference type="Gene3D" id="3.40.50.1820">
    <property type="entry name" value="alpha/beta hydrolase"/>
    <property type="match status" value="1"/>
</dbReference>
<evidence type="ECO:0008006" key="4">
    <source>
        <dbReference type="Google" id="ProtNLM"/>
    </source>
</evidence>
<dbReference type="Proteomes" id="UP000250266">
    <property type="component" value="Unassembled WGS sequence"/>
</dbReference>
<evidence type="ECO:0000313" key="2">
    <source>
        <dbReference type="EMBL" id="OCK79578.1"/>
    </source>
</evidence>
<dbReference type="AlphaFoldDB" id="A0A8E2JEJ9"/>
<feature type="compositionally biased region" description="Basic and acidic residues" evidence="1">
    <location>
        <begin position="242"/>
        <end position="263"/>
    </location>
</feature>
<reference evidence="2 3" key="1">
    <citation type="journal article" date="2016" name="Nat. Commun.">
        <title>Ectomycorrhizal ecology is imprinted in the genome of the dominant symbiotic fungus Cenococcum geophilum.</title>
        <authorList>
            <consortium name="DOE Joint Genome Institute"/>
            <person name="Peter M."/>
            <person name="Kohler A."/>
            <person name="Ohm R.A."/>
            <person name="Kuo A."/>
            <person name="Krutzmann J."/>
            <person name="Morin E."/>
            <person name="Arend M."/>
            <person name="Barry K.W."/>
            <person name="Binder M."/>
            <person name="Choi C."/>
            <person name="Clum A."/>
            <person name="Copeland A."/>
            <person name="Grisel N."/>
            <person name="Haridas S."/>
            <person name="Kipfer T."/>
            <person name="LaButti K."/>
            <person name="Lindquist E."/>
            <person name="Lipzen A."/>
            <person name="Maire R."/>
            <person name="Meier B."/>
            <person name="Mihaltcheva S."/>
            <person name="Molinier V."/>
            <person name="Murat C."/>
            <person name="Poggeler S."/>
            <person name="Quandt C.A."/>
            <person name="Sperisen C."/>
            <person name="Tritt A."/>
            <person name="Tisserant E."/>
            <person name="Crous P.W."/>
            <person name="Henrissat B."/>
            <person name="Nehls U."/>
            <person name="Egli S."/>
            <person name="Spatafora J.W."/>
            <person name="Grigoriev I.V."/>
            <person name="Martin F.M."/>
        </authorList>
    </citation>
    <scope>NUCLEOTIDE SEQUENCE [LARGE SCALE GENOMIC DNA]</scope>
    <source>
        <strain evidence="2 3">CBS 459.81</strain>
    </source>
</reference>
<feature type="region of interest" description="Disordered" evidence="1">
    <location>
        <begin position="129"/>
        <end position="148"/>
    </location>
</feature>
<dbReference type="PANTHER" id="PTHR42103:SF2">
    <property type="entry name" value="AB HYDROLASE-1 DOMAIN-CONTAINING PROTEIN"/>
    <property type="match status" value="1"/>
</dbReference>
<organism evidence="2 3">
    <name type="scientific">Lepidopterella palustris CBS 459.81</name>
    <dbReference type="NCBI Taxonomy" id="1314670"/>
    <lineage>
        <taxon>Eukaryota</taxon>
        <taxon>Fungi</taxon>
        <taxon>Dikarya</taxon>
        <taxon>Ascomycota</taxon>
        <taxon>Pezizomycotina</taxon>
        <taxon>Dothideomycetes</taxon>
        <taxon>Pleosporomycetidae</taxon>
        <taxon>Mytilinidiales</taxon>
        <taxon>Argynnaceae</taxon>
        <taxon>Lepidopterella</taxon>
    </lineage>
</organism>
<sequence>MVLPEPAFCFTIPSIYDDTTLDCRIYHPPTLSDASTAALSQWEKKGAVVAHPYAPLGGSYDDHVVGVIAEELLGESFVVGTFNFRGAHSSKGRTSWGGTAELQDYVSFAGFFLHYLRLLQPPSSRNSIAPACVRQSSPTETPKGQSVSSGAEDTFVVFCGYSYGSLMVKHLPPTDKILELFPTGEEGTAAAEIVIRACKLSLQSNRIWENLSAGPGRLQSKKERHHNQEHRLPMTMGGEEIPPEKRRSSREIRQSMERTRSFEPPKGIRSMSLRRKKPDHSLTVIESHVSACSAPLPSTAYLLVSPLLPPISTLAAPSVGHMFWNKPKDHHECIVLRPTLSVFGDQDFFTSVKKLRPWAQKLRNERSSCFKFKEIPGAGHFWHEHGVEAKLRDTLREWLRGFSLHGNETNSGTT</sequence>
<protein>
    <recommendedName>
        <fullName evidence="4">AB hydrolase-1 domain-containing protein</fullName>
    </recommendedName>
</protein>
<proteinExistence type="predicted"/>
<evidence type="ECO:0000256" key="1">
    <source>
        <dbReference type="SAM" id="MobiDB-lite"/>
    </source>
</evidence>
<accession>A0A8E2JEJ9</accession>
<dbReference type="PANTHER" id="PTHR42103">
    <property type="entry name" value="ALPHA/BETA-HYDROLASES SUPERFAMILY PROTEIN"/>
    <property type="match status" value="1"/>
</dbReference>
<feature type="compositionally biased region" description="Polar residues" evidence="1">
    <location>
        <begin position="134"/>
        <end position="148"/>
    </location>
</feature>